<comment type="caution">
    <text evidence="1">The sequence shown here is derived from an EMBL/GenBank/DDBJ whole genome shotgun (WGS) entry which is preliminary data.</text>
</comment>
<organism evidence="1 2">
    <name type="scientific">Salinimicrobium marinum</name>
    <dbReference type="NCBI Taxonomy" id="680283"/>
    <lineage>
        <taxon>Bacteria</taxon>
        <taxon>Pseudomonadati</taxon>
        <taxon>Bacteroidota</taxon>
        <taxon>Flavobacteriia</taxon>
        <taxon>Flavobacteriales</taxon>
        <taxon>Flavobacteriaceae</taxon>
        <taxon>Salinimicrobium</taxon>
    </lineage>
</organism>
<accession>A0A918SDB6</accession>
<gene>
    <name evidence="1" type="ORF">GCM10007103_13250</name>
</gene>
<evidence type="ECO:0008006" key="3">
    <source>
        <dbReference type="Google" id="ProtNLM"/>
    </source>
</evidence>
<sequence>MKKIIVVFAFVFIAAGSAYSQGDLKLGFNAGLPTGDSSDISSLQGGLDVAYLFDVAGFVEIGPLAGYSRFIGDSGYDDFNYIPVAASGRLSLPMFFVGLDLGYALATDDNMDGGVYYRPKVGFGIAMVNLIASYSGISTDGANISSVNLGIELSL</sequence>
<evidence type="ECO:0000313" key="1">
    <source>
        <dbReference type="EMBL" id="GHA33130.1"/>
    </source>
</evidence>
<name>A0A918SDB6_9FLAO</name>
<reference evidence="1" key="1">
    <citation type="journal article" date="2014" name="Int. J. Syst. Evol. Microbiol.">
        <title>Complete genome sequence of Corynebacterium casei LMG S-19264T (=DSM 44701T), isolated from a smear-ripened cheese.</title>
        <authorList>
            <consortium name="US DOE Joint Genome Institute (JGI-PGF)"/>
            <person name="Walter F."/>
            <person name="Albersmeier A."/>
            <person name="Kalinowski J."/>
            <person name="Ruckert C."/>
        </authorList>
    </citation>
    <scope>NUCLEOTIDE SEQUENCE</scope>
    <source>
        <strain evidence="1">KCTC 12719</strain>
    </source>
</reference>
<evidence type="ECO:0000313" key="2">
    <source>
        <dbReference type="Proteomes" id="UP000610456"/>
    </source>
</evidence>
<dbReference type="AlphaFoldDB" id="A0A918SDB6"/>
<dbReference type="EMBL" id="BMXB01000003">
    <property type="protein sequence ID" value="GHA33130.1"/>
    <property type="molecule type" value="Genomic_DNA"/>
</dbReference>
<dbReference type="Proteomes" id="UP000610456">
    <property type="component" value="Unassembled WGS sequence"/>
</dbReference>
<reference evidence="1" key="2">
    <citation type="submission" date="2020-09" db="EMBL/GenBank/DDBJ databases">
        <authorList>
            <person name="Sun Q."/>
            <person name="Kim S."/>
        </authorList>
    </citation>
    <scope>NUCLEOTIDE SEQUENCE</scope>
    <source>
        <strain evidence="1">KCTC 12719</strain>
    </source>
</reference>
<keyword evidence="2" id="KW-1185">Reference proteome</keyword>
<proteinExistence type="predicted"/>
<dbReference type="RefSeq" id="WP_189603936.1">
    <property type="nucleotide sequence ID" value="NZ_BMXB01000003.1"/>
</dbReference>
<protein>
    <recommendedName>
        <fullName evidence="3">Outer membrane protein beta-barrel domain-containing protein</fullName>
    </recommendedName>
</protein>